<reference evidence="13 14" key="1">
    <citation type="journal article" date="2023" name="Antonie Van Leeuwenhoek">
        <title>Flavobacterium potami sp. nov., a multi-metal resistance genes harbouring bacterium isolated from shallow river silt.</title>
        <authorList>
            <person name="Li S."/>
            <person name="Mao S."/>
            <person name="Mu W."/>
            <person name="Guo B."/>
            <person name="Li C."/>
            <person name="Zhu Q."/>
            <person name="Hou X."/>
            <person name="Zhao Y."/>
            <person name="Wei S."/>
            <person name="Liu H."/>
            <person name="Liu A."/>
        </authorList>
    </citation>
    <scope>NUCLEOTIDE SEQUENCE [LARGE SCALE GENOMIC DNA]</scope>
    <source>
        <strain evidence="13 14">17A</strain>
    </source>
</reference>
<dbReference type="InterPro" id="IPR029063">
    <property type="entry name" value="SAM-dependent_MTases_sf"/>
</dbReference>
<evidence type="ECO:0000256" key="1">
    <source>
        <dbReference type="ARBA" id="ARBA00011900"/>
    </source>
</evidence>
<dbReference type="PANTHER" id="PTHR33841:SF1">
    <property type="entry name" value="DNA METHYLTRANSFERASE A"/>
    <property type="match status" value="1"/>
</dbReference>
<evidence type="ECO:0000313" key="13">
    <source>
        <dbReference type="EMBL" id="MBZ4035301.1"/>
    </source>
</evidence>
<keyword evidence="4" id="KW-0949">S-adenosyl-L-methionine</keyword>
<feature type="domain" description="TaqI-like C-terminal specificity" evidence="10">
    <location>
        <begin position="1047"/>
        <end position="1135"/>
    </location>
</feature>
<feature type="domain" description="DUF7814" evidence="12">
    <location>
        <begin position="240"/>
        <end position="466"/>
    </location>
</feature>
<dbReference type="EMBL" id="JAINUY010000003">
    <property type="protein sequence ID" value="MBZ4035301.1"/>
    <property type="molecule type" value="Genomic_DNA"/>
</dbReference>
<dbReference type="InterPro" id="IPR002052">
    <property type="entry name" value="DNA_methylase_N6_adenine_CS"/>
</dbReference>
<evidence type="ECO:0000259" key="12">
    <source>
        <dbReference type="Pfam" id="PF25120"/>
    </source>
</evidence>
<evidence type="ECO:0000256" key="4">
    <source>
        <dbReference type="ARBA" id="ARBA00022691"/>
    </source>
</evidence>
<dbReference type="Proteomes" id="UP001139366">
    <property type="component" value="Unassembled WGS sequence"/>
</dbReference>
<evidence type="ECO:0000259" key="11">
    <source>
        <dbReference type="Pfam" id="PF23653"/>
    </source>
</evidence>
<protein>
    <recommendedName>
        <fullName evidence="1">site-specific DNA-methyltransferase (adenine-specific)</fullName>
        <ecNumber evidence="1">2.1.1.72</ecNumber>
    </recommendedName>
</protein>
<dbReference type="PROSITE" id="PS00092">
    <property type="entry name" value="N6_MTASE"/>
    <property type="match status" value="1"/>
</dbReference>
<evidence type="ECO:0000256" key="7">
    <source>
        <dbReference type="ARBA" id="ARBA00047942"/>
    </source>
</evidence>
<dbReference type="SUPFAM" id="SSF53335">
    <property type="entry name" value="S-adenosyl-L-methionine-dependent methyltransferases"/>
    <property type="match status" value="1"/>
</dbReference>
<dbReference type="PRINTS" id="PR00507">
    <property type="entry name" value="N12N6MTFRASE"/>
</dbReference>
<dbReference type="InterPro" id="IPR056716">
    <property type="entry name" value="DUF7814"/>
</dbReference>
<keyword evidence="6" id="KW-0238">DNA-binding</keyword>
<keyword evidence="14" id="KW-1185">Reference proteome</keyword>
<dbReference type="InterPro" id="IPR050953">
    <property type="entry name" value="N4_N6_ade-DNA_methylase"/>
</dbReference>
<dbReference type="Gene3D" id="3.40.50.150">
    <property type="entry name" value="Vaccinia Virus protein VP39"/>
    <property type="match status" value="2"/>
</dbReference>
<dbReference type="EC" id="2.1.1.72" evidence="1"/>
<gene>
    <name evidence="13" type="ORF">K6T82_11025</name>
</gene>
<feature type="domain" description="Type II methyltransferase M.TaqI-like" evidence="9">
    <location>
        <begin position="631"/>
        <end position="920"/>
    </location>
</feature>
<comment type="catalytic activity">
    <reaction evidence="7">
        <text>a 2'-deoxyadenosine in DNA + S-adenosyl-L-methionine = an N(6)-methyl-2'-deoxyadenosine in DNA + S-adenosyl-L-homocysteine + H(+)</text>
        <dbReference type="Rhea" id="RHEA:15197"/>
        <dbReference type="Rhea" id="RHEA-COMP:12418"/>
        <dbReference type="Rhea" id="RHEA-COMP:12419"/>
        <dbReference type="ChEBI" id="CHEBI:15378"/>
        <dbReference type="ChEBI" id="CHEBI:57856"/>
        <dbReference type="ChEBI" id="CHEBI:59789"/>
        <dbReference type="ChEBI" id="CHEBI:90615"/>
        <dbReference type="ChEBI" id="CHEBI:90616"/>
        <dbReference type="EC" id="2.1.1.72"/>
    </reaction>
</comment>
<accession>A0A9X1KRJ3</accession>
<feature type="coiled-coil region" evidence="8">
    <location>
        <begin position="775"/>
        <end position="802"/>
    </location>
</feature>
<organism evidence="13 14">
    <name type="scientific">Flavobacterium potami</name>
    <dbReference type="NCBI Taxonomy" id="2872310"/>
    <lineage>
        <taxon>Bacteria</taxon>
        <taxon>Pseudomonadati</taxon>
        <taxon>Bacteroidota</taxon>
        <taxon>Flavobacteriia</taxon>
        <taxon>Flavobacteriales</taxon>
        <taxon>Flavobacteriaceae</taxon>
        <taxon>Flavobacterium</taxon>
    </lineage>
</organism>
<proteinExistence type="predicted"/>
<dbReference type="GO" id="GO:0003677">
    <property type="term" value="F:DNA binding"/>
    <property type="evidence" value="ECO:0007669"/>
    <property type="project" value="UniProtKB-KW"/>
</dbReference>
<keyword evidence="2 13" id="KW-0489">Methyltransferase</keyword>
<dbReference type="GO" id="GO:0009307">
    <property type="term" value="P:DNA restriction-modification system"/>
    <property type="evidence" value="ECO:0007669"/>
    <property type="project" value="UniProtKB-KW"/>
</dbReference>
<evidence type="ECO:0000313" key="14">
    <source>
        <dbReference type="Proteomes" id="UP001139366"/>
    </source>
</evidence>
<dbReference type="InterPro" id="IPR011639">
    <property type="entry name" value="MethylTrfase_TaqI-like_dom"/>
</dbReference>
<evidence type="ECO:0000256" key="3">
    <source>
        <dbReference type="ARBA" id="ARBA00022679"/>
    </source>
</evidence>
<dbReference type="Pfam" id="PF23653">
    <property type="entry name" value="DUF7149"/>
    <property type="match status" value="1"/>
</dbReference>
<dbReference type="Pfam" id="PF25120">
    <property type="entry name" value="DUF7814"/>
    <property type="match status" value="1"/>
</dbReference>
<dbReference type="PANTHER" id="PTHR33841">
    <property type="entry name" value="DNA METHYLTRANSFERASE YEEA-RELATED"/>
    <property type="match status" value="1"/>
</dbReference>
<dbReference type="InterPro" id="IPR055573">
    <property type="entry name" value="DUF7149"/>
</dbReference>
<evidence type="ECO:0000256" key="8">
    <source>
        <dbReference type="SAM" id="Coils"/>
    </source>
</evidence>
<dbReference type="GO" id="GO:0032259">
    <property type="term" value="P:methylation"/>
    <property type="evidence" value="ECO:0007669"/>
    <property type="project" value="UniProtKB-KW"/>
</dbReference>
<dbReference type="Gene3D" id="3.90.220.10">
    <property type="entry name" value="Adenine-n6-DNA-methyltransferase Taqi, Chain A, domain 2"/>
    <property type="match status" value="1"/>
</dbReference>
<comment type="caution">
    <text evidence="13">The sequence shown here is derived from an EMBL/GenBank/DDBJ whole genome shotgun (WGS) entry which is preliminary data.</text>
</comment>
<dbReference type="GO" id="GO:0009007">
    <property type="term" value="F:site-specific DNA-methyltransferase (adenine-specific) activity"/>
    <property type="evidence" value="ECO:0007669"/>
    <property type="project" value="UniProtKB-EC"/>
</dbReference>
<dbReference type="InterPro" id="IPR023135">
    <property type="entry name" value="N6_DNA_MeTrfase_TaqI_C"/>
</dbReference>
<dbReference type="Pfam" id="PF12950">
    <property type="entry name" value="TaqI_C"/>
    <property type="match status" value="1"/>
</dbReference>
<dbReference type="RefSeq" id="WP_223705946.1">
    <property type="nucleotide sequence ID" value="NZ_JAINUY010000003.1"/>
</dbReference>
<evidence type="ECO:0000256" key="5">
    <source>
        <dbReference type="ARBA" id="ARBA00022747"/>
    </source>
</evidence>
<name>A0A9X1KRJ3_9FLAO</name>
<dbReference type="InterPro" id="IPR025931">
    <property type="entry name" value="TaqI_C"/>
</dbReference>
<evidence type="ECO:0000256" key="6">
    <source>
        <dbReference type="ARBA" id="ARBA00023125"/>
    </source>
</evidence>
<dbReference type="Pfam" id="PF07669">
    <property type="entry name" value="Eco57I"/>
    <property type="match status" value="1"/>
</dbReference>
<evidence type="ECO:0000259" key="10">
    <source>
        <dbReference type="Pfam" id="PF12950"/>
    </source>
</evidence>
<sequence length="1205" mass="139706">MNKINTRKALNPAYRKHKPLRNDVTTFIEKLKVCIEAVKLSDEKGESEEHIKSHFKDFFSNTFFKDNYINTKERIDLAIYLDSTAKSDIGVIIEAKKPSNKVEFISERNLNKKALQELLLYYLRERLDGKNNNIKHLIATNGYEWFLFKAEDFYNYFYKNKALIKEYEAFRDGLKDTTKNELFYNEIAKKYIEEVKEELPFVYLDFSKVNLNSLDDNKLNTYFKIFSNVHLLGHSFGNDSNQLNKNFYNELLHIIGLEEVPDGSKKVIQRKDSKSKDYASLLENTIFTLEDKDYLRKVNLTEGQGNKAFNVGLELCLTWINRILFLKLLESQLAIYHKGAKEYKFLNSSFINGFDALNDLFFSALAKPYNERHEKFAETYKYIPYLNSSLFSVEDGSMEDLTFTISALKDDEMTVHPSTVLKDVNGKKFKGNLKTLDYLFKFLDAYDFATDGTEGIVEGKETKTLINASVLGLIFEKINGYKDGSFYTPAYITMYMCKETIRRTVVQKFKENENDTIETFEDVKAYTSRFFKPDNSKRFNTLINSLRICDPAVGSGHFLVSALNELIVIKNELGILVDEKGIPLRIDIQIESDELYISDANGYLFEYNPNDTESARIQKTLFEEKQILIENCLFGVDINPNSVKICRLRLWIELLKNAYYTEKKQLHTLPNIDINIKCGNSLISRFNLQDDLKDAFKGKEVKYNFTNYKKAVNDYKNSNSKEEKYQVLEIINEVKNNFKSTLDNKFIDKVSKAVGTYENEKQRLDNLALFGEKIKKAEKDKLKKLKADADKFVQEKEDTINNAIYNNAFEWRFEFPEVLDDNGNYLGFDVVIGNPPYVYRNADFDSYKNYFKAIFFATSGNFDLYKFFIELSLKIQKVNSFHSFITNSSFILQNSFSKTREFILKSSQIVQLIPLGPNVFEEATVDSVVYILKKAKESNNLIDVKTPSEPKEIYNTKSKTIEQSRFTNNDGFIFDYLLDGKEYALIDKLFKTFPFIDTKYDIGVGINTGYIKDELTSESKINEKYHPMVPGTGIPVKYGKVKTKGFIMYDKEFVRSKGKLGRSLPDEKFFNRPKILVVRTRNISMKVRIVSTIDNDNCYNLNRLSNIISKDENSLEGLLGVLNSKLFNWIYSVRFLDYEIKPIYLRNSPLCNSNDVKLINKVNQILALKQENPEADITTLEKEIDAMVYALYGLKPDEIQIVENS</sequence>
<feature type="domain" description="DUF7149" evidence="11">
    <location>
        <begin position="5"/>
        <end position="239"/>
    </location>
</feature>
<dbReference type="AlphaFoldDB" id="A0A9X1KRJ3"/>
<keyword evidence="8" id="KW-0175">Coiled coil</keyword>
<keyword evidence="3" id="KW-0808">Transferase</keyword>
<keyword evidence="5" id="KW-0680">Restriction system</keyword>
<evidence type="ECO:0000256" key="2">
    <source>
        <dbReference type="ARBA" id="ARBA00022603"/>
    </source>
</evidence>
<evidence type="ECO:0000259" key="9">
    <source>
        <dbReference type="Pfam" id="PF07669"/>
    </source>
</evidence>